<evidence type="ECO:0000313" key="2">
    <source>
        <dbReference type="EMBL" id="EAT41349.1"/>
    </source>
</evidence>
<dbReference type="EMBL" id="CH477416">
    <property type="protein sequence ID" value="EAT41349.1"/>
    <property type="molecule type" value="Genomic_DNA"/>
</dbReference>
<evidence type="ECO:0000313" key="3">
    <source>
        <dbReference type="Proteomes" id="UP000682892"/>
    </source>
</evidence>
<gene>
    <name evidence="2" type="ORF">AaeL_AAEL007020</name>
</gene>
<keyword evidence="1" id="KW-0472">Membrane</keyword>
<dbReference type="HOGENOM" id="CLU_2114869_0_0_1"/>
<reference evidence="2" key="3">
    <citation type="submission" date="2012-09" db="EMBL/GenBank/DDBJ databases">
        <authorList>
            <consortium name="VectorBase"/>
        </authorList>
    </citation>
    <scope>NUCLEOTIDE SEQUENCE</scope>
    <source>
        <strain evidence="2">Liverpool</strain>
    </source>
</reference>
<dbReference type="Proteomes" id="UP000682892">
    <property type="component" value="Unassembled WGS sequence"/>
</dbReference>
<reference evidence="2" key="2">
    <citation type="journal article" date="2007" name="Science">
        <title>Genome sequence of Aedes aegypti, a major arbovirus vector.</title>
        <authorList>
            <person name="Nene V."/>
            <person name="Wortman J.R."/>
            <person name="Lawson D."/>
            <person name="Haas B."/>
            <person name="Kodira C."/>
            <person name="Tu Z.J."/>
            <person name="Loftus B."/>
            <person name="Xi Z."/>
            <person name="Megy K."/>
            <person name="Grabherr M."/>
            <person name="Ren Q."/>
            <person name="Zdobnov E.M."/>
            <person name="Lobo N.F."/>
            <person name="Campbell K.S."/>
            <person name="Brown S.E."/>
            <person name="Bonaldo M.F."/>
            <person name="Zhu J."/>
            <person name="Sinkins S.P."/>
            <person name="Hogenkamp D.G."/>
            <person name="Amedeo P."/>
            <person name="Arensburger P."/>
            <person name="Atkinson P.W."/>
            <person name="Bidwell S."/>
            <person name="Biedler J."/>
            <person name="Birney E."/>
            <person name="Bruggner R.V."/>
            <person name="Costas J."/>
            <person name="Coy M.R."/>
            <person name="Crabtree J."/>
            <person name="Crawford M."/>
            <person name="Debruyn B."/>
            <person name="Decaprio D."/>
            <person name="Eiglmeier K."/>
            <person name="Eisenstadt E."/>
            <person name="El-Dorry H."/>
            <person name="Gelbart W.M."/>
            <person name="Gomes S.L."/>
            <person name="Hammond M."/>
            <person name="Hannick L.I."/>
            <person name="Hogan J.R."/>
            <person name="Holmes M.H."/>
            <person name="Jaffe D."/>
            <person name="Johnston J.S."/>
            <person name="Kennedy R.C."/>
            <person name="Koo H."/>
            <person name="Kravitz S."/>
            <person name="Kriventseva E.V."/>
            <person name="Kulp D."/>
            <person name="Labutti K."/>
            <person name="Lee E."/>
            <person name="Li S."/>
            <person name="Lovin D.D."/>
            <person name="Mao C."/>
            <person name="Mauceli E."/>
            <person name="Menck C.F."/>
            <person name="Miller J.R."/>
            <person name="Montgomery P."/>
            <person name="Mori A."/>
            <person name="Nascimento A.L."/>
            <person name="Naveira H.F."/>
            <person name="Nusbaum C."/>
            <person name="O'leary S."/>
            <person name="Orvis J."/>
            <person name="Pertea M."/>
            <person name="Quesneville H."/>
            <person name="Reidenbach K.R."/>
            <person name="Rogers Y.H."/>
            <person name="Roth C.W."/>
            <person name="Schneider J.R."/>
            <person name="Schatz M."/>
            <person name="Shumway M."/>
            <person name="Stanke M."/>
            <person name="Stinson E.O."/>
            <person name="Tubio J.M."/>
            <person name="Vanzee J.P."/>
            <person name="Verjovski-Almeida S."/>
            <person name="Werner D."/>
            <person name="White O."/>
            <person name="Wyder S."/>
            <person name="Zeng Q."/>
            <person name="Zhao Q."/>
            <person name="Zhao Y."/>
            <person name="Hill C.A."/>
            <person name="Raikhel A.S."/>
            <person name="Soares M.B."/>
            <person name="Knudson D.L."/>
            <person name="Lee N.H."/>
            <person name="Galagan J."/>
            <person name="Salzberg S.L."/>
            <person name="Paulsen I.T."/>
            <person name="Dimopoulos G."/>
            <person name="Collins F.H."/>
            <person name="Birren B."/>
            <person name="Fraser-Liggett C.M."/>
            <person name="Severson D.W."/>
        </authorList>
    </citation>
    <scope>NUCLEOTIDE SEQUENCE [LARGE SCALE GENOMIC DNA]</scope>
    <source>
        <strain evidence="2">Liverpool</strain>
    </source>
</reference>
<feature type="non-terminal residue" evidence="2">
    <location>
        <position position="1"/>
    </location>
</feature>
<keyword evidence="1" id="KW-1133">Transmembrane helix</keyword>
<proteinExistence type="predicted"/>
<accession>Q173U7</accession>
<dbReference type="PaxDb" id="7159-AAEL007020-PA"/>
<name>Q173U7_AEDAE</name>
<keyword evidence="1" id="KW-0812">Transmembrane</keyword>
<reference evidence="2" key="1">
    <citation type="submission" date="2005-10" db="EMBL/GenBank/DDBJ databases">
        <authorList>
            <person name="Loftus B.J."/>
            <person name="Nene V.M."/>
            <person name="Hannick L.I."/>
            <person name="Bidwell S."/>
            <person name="Haas B."/>
            <person name="Amedeo P."/>
            <person name="Orvis J."/>
            <person name="Wortman J.R."/>
            <person name="White O.R."/>
            <person name="Salzberg S."/>
            <person name="Shumway M."/>
            <person name="Koo H."/>
            <person name="Zhao Y."/>
            <person name="Holmes M."/>
            <person name="Miller J."/>
            <person name="Schatz M."/>
            <person name="Pop M."/>
            <person name="Pai G."/>
            <person name="Utterback T."/>
            <person name="Rogers Y.-H."/>
            <person name="Kravitz S."/>
            <person name="Fraser C.M."/>
        </authorList>
    </citation>
    <scope>NUCLEOTIDE SEQUENCE</scope>
    <source>
        <strain evidence="2">Liverpool</strain>
    </source>
</reference>
<organism evidence="2 3">
    <name type="scientific">Aedes aegypti</name>
    <name type="common">Yellowfever mosquito</name>
    <name type="synonym">Culex aegypti</name>
    <dbReference type="NCBI Taxonomy" id="7159"/>
    <lineage>
        <taxon>Eukaryota</taxon>
        <taxon>Metazoa</taxon>
        <taxon>Ecdysozoa</taxon>
        <taxon>Arthropoda</taxon>
        <taxon>Hexapoda</taxon>
        <taxon>Insecta</taxon>
        <taxon>Pterygota</taxon>
        <taxon>Neoptera</taxon>
        <taxon>Endopterygota</taxon>
        <taxon>Diptera</taxon>
        <taxon>Nematocera</taxon>
        <taxon>Culicoidea</taxon>
        <taxon>Culicidae</taxon>
        <taxon>Culicinae</taxon>
        <taxon>Aedini</taxon>
        <taxon>Aedes</taxon>
        <taxon>Stegomyia</taxon>
    </lineage>
</organism>
<feature type="transmembrane region" description="Helical" evidence="1">
    <location>
        <begin position="20"/>
        <end position="43"/>
    </location>
</feature>
<evidence type="ECO:0000256" key="1">
    <source>
        <dbReference type="SAM" id="Phobius"/>
    </source>
</evidence>
<protein>
    <submittedName>
        <fullName evidence="2">AAEL007020-PA</fullName>
    </submittedName>
</protein>
<dbReference type="AlphaFoldDB" id="Q173U7"/>
<sequence>CSSVRPRSSSQNVVVRKNRVCYAFLFSACLVRAFVLIASVNLARDSHPPSIRDRNSGSSVFSPGHERESSFLVWSKVCFPARCQVKGKIEVCVCSGEFRSKTRGETRNGNGIKII</sequence>